<dbReference type="GO" id="GO:0010181">
    <property type="term" value="F:FMN binding"/>
    <property type="evidence" value="ECO:0007669"/>
    <property type="project" value="InterPro"/>
</dbReference>
<accession>A0A495DKT3</accession>
<dbReference type="GO" id="GO:0042602">
    <property type="term" value="F:riboflavin reductase (NADPH) activity"/>
    <property type="evidence" value="ECO:0007669"/>
    <property type="project" value="TreeGrafter"/>
</dbReference>
<dbReference type="SUPFAM" id="SSF50475">
    <property type="entry name" value="FMN-binding split barrel"/>
    <property type="match status" value="1"/>
</dbReference>
<dbReference type="PANTHER" id="PTHR30466:SF11">
    <property type="entry name" value="FLAVIN-DEPENDENT MONOOXYGENASE, REDUCTASE SUBUNIT HSAB"/>
    <property type="match status" value="1"/>
</dbReference>
<protein>
    <submittedName>
        <fullName evidence="4">Flavin reductase (DIM6/NTAB) family NADH-FMN oxidoreductase RutF</fullName>
    </submittedName>
</protein>
<feature type="domain" description="Flavin reductase like" evidence="3">
    <location>
        <begin position="11"/>
        <end position="152"/>
    </location>
</feature>
<dbReference type="Gene3D" id="2.30.110.10">
    <property type="entry name" value="Electron Transport, Fmn-binding Protein, Chain A"/>
    <property type="match status" value="1"/>
</dbReference>
<dbReference type="InterPro" id="IPR012349">
    <property type="entry name" value="Split_barrel_FMN-bd"/>
</dbReference>
<organism evidence="4 5">
    <name type="scientific">Maricaulis maris</name>
    <dbReference type="NCBI Taxonomy" id="74318"/>
    <lineage>
        <taxon>Bacteria</taxon>
        <taxon>Pseudomonadati</taxon>
        <taxon>Pseudomonadota</taxon>
        <taxon>Alphaproteobacteria</taxon>
        <taxon>Maricaulales</taxon>
        <taxon>Maricaulaceae</taxon>
        <taxon>Maricaulis</taxon>
    </lineage>
</organism>
<evidence type="ECO:0000256" key="2">
    <source>
        <dbReference type="ARBA" id="ARBA00023002"/>
    </source>
</evidence>
<dbReference type="InterPro" id="IPR002563">
    <property type="entry name" value="Flavin_Rdtase-like_dom"/>
</dbReference>
<dbReference type="RefSeq" id="WP_121210169.1">
    <property type="nucleotide sequence ID" value="NZ_RBIM01000002.1"/>
</dbReference>
<keyword evidence="2" id="KW-0560">Oxidoreductase</keyword>
<gene>
    <name evidence="4" type="ORF">C7435_0851</name>
</gene>
<evidence type="ECO:0000256" key="1">
    <source>
        <dbReference type="ARBA" id="ARBA00008898"/>
    </source>
</evidence>
<dbReference type="PANTHER" id="PTHR30466">
    <property type="entry name" value="FLAVIN REDUCTASE"/>
    <property type="match status" value="1"/>
</dbReference>
<dbReference type="AlphaFoldDB" id="A0A495DKT3"/>
<proteinExistence type="inferred from homology"/>
<sequence length="154" mass="16373">MVDSRSFRDALGRYPTGVAIVTAFVDGKALGMTVNSFASVSLDPPLVLWSIETSTERYGIFEQATHWGVNVLAADQAGLAHACALEADLAACRTGWSGDLVPLIDGAVARFTCQADAVHPGGDHDIMVGRVMAIDEPRDAPALVFYRSTYCEPG</sequence>
<dbReference type="Pfam" id="PF01613">
    <property type="entry name" value="Flavin_Reduct"/>
    <property type="match status" value="1"/>
</dbReference>
<evidence type="ECO:0000259" key="3">
    <source>
        <dbReference type="SMART" id="SM00903"/>
    </source>
</evidence>
<comment type="caution">
    <text evidence="4">The sequence shown here is derived from an EMBL/GenBank/DDBJ whole genome shotgun (WGS) entry which is preliminary data.</text>
</comment>
<dbReference type="Proteomes" id="UP000273675">
    <property type="component" value="Unassembled WGS sequence"/>
</dbReference>
<dbReference type="EMBL" id="RBIM01000002">
    <property type="protein sequence ID" value="RKR02907.1"/>
    <property type="molecule type" value="Genomic_DNA"/>
</dbReference>
<evidence type="ECO:0000313" key="5">
    <source>
        <dbReference type="Proteomes" id="UP000273675"/>
    </source>
</evidence>
<evidence type="ECO:0000313" key="4">
    <source>
        <dbReference type="EMBL" id="RKR02907.1"/>
    </source>
</evidence>
<dbReference type="OrthoDB" id="9792858at2"/>
<reference evidence="4 5" key="1">
    <citation type="submission" date="2018-10" db="EMBL/GenBank/DDBJ databases">
        <title>Genomic Encyclopedia of Type Strains, Phase IV (KMG-IV): sequencing the most valuable type-strain genomes for metagenomic binning, comparative biology and taxonomic classification.</title>
        <authorList>
            <person name="Goeker M."/>
        </authorList>
    </citation>
    <scope>NUCLEOTIDE SEQUENCE [LARGE SCALE GENOMIC DNA]</scope>
    <source>
        <strain evidence="4 5">DSM 4734</strain>
    </source>
</reference>
<dbReference type="SMART" id="SM00903">
    <property type="entry name" value="Flavin_Reduct"/>
    <property type="match status" value="1"/>
</dbReference>
<name>A0A495DKT3_9PROT</name>
<dbReference type="InterPro" id="IPR050268">
    <property type="entry name" value="NADH-dep_flavin_reductase"/>
</dbReference>
<comment type="similarity">
    <text evidence="1">Belongs to the non-flavoprotein flavin reductase family.</text>
</comment>